<evidence type="ECO:0000313" key="2">
    <source>
        <dbReference type="EMBL" id="ETI98043.1"/>
    </source>
</evidence>
<dbReference type="Proteomes" id="UP000018855">
    <property type="component" value="Unassembled WGS sequence"/>
</dbReference>
<organism evidence="2 3">
    <name type="scientific">Veillonella dispar DORA_11</name>
    <dbReference type="NCBI Taxonomy" id="1403949"/>
    <lineage>
        <taxon>Bacteria</taxon>
        <taxon>Bacillati</taxon>
        <taxon>Bacillota</taxon>
        <taxon>Negativicutes</taxon>
        <taxon>Veillonellales</taxon>
        <taxon>Veillonellaceae</taxon>
        <taxon>Veillonella</taxon>
    </lineage>
</organism>
<evidence type="ECO:0000313" key="3">
    <source>
        <dbReference type="Proteomes" id="UP000018855"/>
    </source>
</evidence>
<protein>
    <submittedName>
        <fullName evidence="2">Pesticidal crystal protein cry11BB</fullName>
    </submittedName>
</protein>
<dbReference type="AlphaFoldDB" id="W1V2C4"/>
<feature type="signal peptide" evidence="1">
    <location>
        <begin position="1"/>
        <end position="21"/>
    </location>
</feature>
<comment type="caution">
    <text evidence="2">The sequence shown here is derived from an EMBL/GenBank/DDBJ whole genome shotgun (WGS) entry which is preliminary data.</text>
</comment>
<keyword evidence="1" id="KW-0732">Signal</keyword>
<feature type="chain" id="PRO_5004811215" evidence="1">
    <location>
        <begin position="22"/>
        <end position="88"/>
    </location>
</feature>
<accession>W1V2C4</accession>
<evidence type="ECO:0000256" key="1">
    <source>
        <dbReference type="SAM" id="SignalP"/>
    </source>
</evidence>
<name>W1V2C4_9FIRM</name>
<gene>
    <name evidence="2" type="ORF">Q619_VDC00566G0040</name>
</gene>
<proteinExistence type="predicted"/>
<dbReference type="PATRIC" id="fig|1403949.3.peg.1283"/>
<dbReference type="EMBL" id="AZMJ01000566">
    <property type="protein sequence ID" value="ETI98043.1"/>
    <property type="molecule type" value="Genomic_DNA"/>
</dbReference>
<reference evidence="2 3" key="1">
    <citation type="submission" date="2013-12" db="EMBL/GenBank/DDBJ databases">
        <title>A Varibaculum cambriense genome reconstructed from a premature infant gut community with otherwise low bacterial novelty that shifts toward anaerobic metabolism during the third week of life.</title>
        <authorList>
            <person name="Brown C.T."/>
            <person name="Sharon I."/>
            <person name="Thomas B.C."/>
            <person name="Castelle C.J."/>
            <person name="Morowitz M.J."/>
            <person name="Banfield J.F."/>
        </authorList>
    </citation>
    <scope>NUCLEOTIDE SEQUENCE [LARGE SCALE GENOMIC DNA]</scope>
    <source>
        <strain evidence="3">DORA_11</strain>
    </source>
</reference>
<sequence>MKFLVALIVLLSCAFSSNAFYNNPNGSYAYDIGYNSGYIHGSSGRWAESNYGRNYDYIEGYNDGYYDGQSEYYNRQNTIDEYNQSLYY</sequence>